<organism evidence="1 2">
    <name type="scientific">Microbacterium phage Hamlet</name>
    <dbReference type="NCBI Taxonomy" id="2079583"/>
    <lineage>
        <taxon>Viruses</taxon>
        <taxon>Duplodnaviria</taxon>
        <taxon>Heunggongvirae</taxon>
        <taxon>Uroviricota</taxon>
        <taxon>Caudoviricetes</taxon>
        <taxon>Ilzatvirus</taxon>
        <taxon>Ilzatvirus hamlet</taxon>
    </lineage>
</organism>
<dbReference type="KEGG" id="vg:40099906"/>
<name>A0A2L0HMA2_9CAUD</name>
<accession>A0A2L0HMA2</accession>
<dbReference type="Proteomes" id="UP000241477">
    <property type="component" value="Segment"/>
</dbReference>
<gene>
    <name evidence="1" type="primary">22</name>
    <name evidence="1" type="ORF">PBI_HAMLET_22</name>
</gene>
<proteinExistence type="predicted"/>
<evidence type="ECO:0000313" key="1">
    <source>
        <dbReference type="EMBL" id="AUX82858.1"/>
    </source>
</evidence>
<sequence>MPLVEPDAPDYGPSTFSDLADALATLYDNDVYLKGLIDAIAVPTPVKTAITLGSGYTANASYVATQTVKTGSMVVLEPGVINCPATFSAGTYYTLGTVTSTHRPTDGKHRMGTGAIFTSTAIVPIQFRINGSTGEINFYSVPAVSGASYIILNSLTWSV</sequence>
<dbReference type="GeneID" id="40099906"/>
<dbReference type="OrthoDB" id="18920at10239"/>
<dbReference type="RefSeq" id="YP_009623123.1">
    <property type="nucleotide sequence ID" value="NC_042110.1"/>
</dbReference>
<dbReference type="EMBL" id="MG839019">
    <property type="protein sequence ID" value="AUX82858.1"/>
    <property type="molecule type" value="Genomic_DNA"/>
</dbReference>
<evidence type="ECO:0008006" key="3">
    <source>
        <dbReference type="Google" id="ProtNLM"/>
    </source>
</evidence>
<keyword evidence="2" id="KW-1185">Reference proteome</keyword>
<reference evidence="1 2" key="1">
    <citation type="submission" date="2018-01" db="EMBL/GenBank/DDBJ databases">
        <authorList>
            <person name="Gentille G.M."/>
            <person name="Betsko A.J."/>
            <person name="Kukan E.N."/>
            <person name="Garlena R.A."/>
            <person name="Russell D.A."/>
            <person name="Pope W.H."/>
            <person name="Jacobs-Sera D."/>
            <person name="Hatfull G.F."/>
        </authorList>
    </citation>
    <scope>NUCLEOTIDE SEQUENCE [LARGE SCALE GENOMIC DNA]</scope>
</reference>
<protein>
    <recommendedName>
        <fullName evidence="3">Minor tail protein</fullName>
    </recommendedName>
</protein>
<evidence type="ECO:0000313" key="2">
    <source>
        <dbReference type="Proteomes" id="UP000241477"/>
    </source>
</evidence>